<dbReference type="Gene3D" id="3.40.50.2300">
    <property type="match status" value="1"/>
</dbReference>
<evidence type="ECO:0000259" key="4">
    <source>
        <dbReference type="PROSITE" id="PS50110"/>
    </source>
</evidence>
<dbReference type="Gene3D" id="1.10.10.10">
    <property type="entry name" value="Winged helix-like DNA-binding domain superfamily/Winged helix DNA-binding domain"/>
    <property type="match status" value="1"/>
</dbReference>
<dbReference type="InterPro" id="IPR001789">
    <property type="entry name" value="Sig_transdc_resp-reg_receiver"/>
</dbReference>
<evidence type="ECO:0000256" key="3">
    <source>
        <dbReference type="SAM" id="MobiDB-lite"/>
    </source>
</evidence>
<dbReference type="SUPFAM" id="SSF52172">
    <property type="entry name" value="CheY-like"/>
    <property type="match status" value="1"/>
</dbReference>
<dbReference type="Pfam" id="PF00072">
    <property type="entry name" value="Response_reg"/>
    <property type="match status" value="1"/>
</dbReference>
<dbReference type="SUPFAM" id="SSF46785">
    <property type="entry name" value="Winged helix' DNA-binding domain"/>
    <property type="match status" value="1"/>
</dbReference>
<reference evidence="5 6" key="1">
    <citation type="submission" date="2019-12" db="EMBL/GenBank/DDBJ databases">
        <authorList>
            <person name="Feng G."/>
            <person name="Zhu H."/>
        </authorList>
    </citation>
    <scope>NUCLEOTIDE SEQUENCE [LARGE SCALE GENOMIC DNA]</scope>
    <source>
        <strain evidence="5 6">FGD1</strain>
    </source>
</reference>
<feature type="region of interest" description="Disordered" evidence="3">
    <location>
        <begin position="213"/>
        <end position="239"/>
    </location>
</feature>
<name>A0A7X4GH52_9SPHN</name>
<proteinExistence type="predicted"/>
<sequence length="350" mass="38444">MPKNWRTRLGSILGPNGPDSDEGASGAFASHVPGPTPSEIPKAIEAGYFQQIEPVLIVDDDADWGAECAFSLRQMGYEPFVASTAAEALSLFSDHGISIAIVDYNLPGLDGITLIQQMAQRAEADGRQLRFIMATGYATKDVAIDAMRASAIDFLEKPISRVDLRRALQRIEGVPAAPGARRILLDRISDLSEELQRIAQLMDDPVRFALSHEADRSAAETDRSGAVPQPAPKDAADPRPLNSFIRDLLRKETKRREIGGGELFGDPAWAMLLDLHLAKIEGRRVSVSSACIASGAPMSTALRLVRRLVDEGVLCRLPDEQDRRRHFLAINPQFEQPLVDYLEDQLRQQS</sequence>
<feature type="compositionally biased region" description="Basic and acidic residues" evidence="3">
    <location>
        <begin position="213"/>
        <end position="223"/>
    </location>
</feature>
<protein>
    <submittedName>
        <fullName evidence="5">Response regulator</fullName>
    </submittedName>
</protein>
<feature type="region of interest" description="Disordered" evidence="3">
    <location>
        <begin position="1"/>
        <end position="36"/>
    </location>
</feature>
<keyword evidence="6" id="KW-1185">Reference proteome</keyword>
<evidence type="ECO:0000256" key="2">
    <source>
        <dbReference type="PROSITE-ProRule" id="PRU00169"/>
    </source>
</evidence>
<evidence type="ECO:0000313" key="5">
    <source>
        <dbReference type="EMBL" id="MYL98563.1"/>
    </source>
</evidence>
<dbReference type="InterPro" id="IPR036388">
    <property type="entry name" value="WH-like_DNA-bd_sf"/>
</dbReference>
<comment type="caution">
    <text evidence="5">The sequence shown here is derived from an EMBL/GenBank/DDBJ whole genome shotgun (WGS) entry which is preliminary data.</text>
</comment>
<dbReference type="EMBL" id="WVTD01000008">
    <property type="protein sequence ID" value="MYL98563.1"/>
    <property type="molecule type" value="Genomic_DNA"/>
</dbReference>
<dbReference type="Proteomes" id="UP000465810">
    <property type="component" value="Unassembled WGS sequence"/>
</dbReference>
<accession>A0A7X4GH52</accession>
<dbReference type="InterPro" id="IPR036390">
    <property type="entry name" value="WH_DNA-bd_sf"/>
</dbReference>
<feature type="modified residue" description="4-aspartylphosphate" evidence="2">
    <location>
        <position position="103"/>
    </location>
</feature>
<keyword evidence="1 2" id="KW-0597">Phosphoprotein</keyword>
<dbReference type="SMART" id="SM00448">
    <property type="entry name" value="REC"/>
    <property type="match status" value="1"/>
</dbReference>
<gene>
    <name evidence="5" type="ORF">GR702_12385</name>
</gene>
<feature type="domain" description="Response regulatory" evidence="4">
    <location>
        <begin position="54"/>
        <end position="172"/>
    </location>
</feature>
<evidence type="ECO:0000313" key="6">
    <source>
        <dbReference type="Proteomes" id="UP000465810"/>
    </source>
</evidence>
<dbReference type="InterPro" id="IPR050595">
    <property type="entry name" value="Bact_response_regulator"/>
</dbReference>
<dbReference type="AlphaFoldDB" id="A0A7X4GH52"/>
<dbReference type="GO" id="GO:0000160">
    <property type="term" value="P:phosphorelay signal transduction system"/>
    <property type="evidence" value="ECO:0007669"/>
    <property type="project" value="InterPro"/>
</dbReference>
<dbReference type="PANTHER" id="PTHR44591:SF25">
    <property type="entry name" value="CHEMOTAXIS TWO-COMPONENT RESPONSE REGULATOR"/>
    <property type="match status" value="1"/>
</dbReference>
<dbReference type="InterPro" id="IPR011006">
    <property type="entry name" value="CheY-like_superfamily"/>
</dbReference>
<dbReference type="CDD" id="cd00156">
    <property type="entry name" value="REC"/>
    <property type="match status" value="1"/>
</dbReference>
<evidence type="ECO:0000256" key="1">
    <source>
        <dbReference type="ARBA" id="ARBA00022553"/>
    </source>
</evidence>
<dbReference type="PANTHER" id="PTHR44591">
    <property type="entry name" value="STRESS RESPONSE REGULATOR PROTEIN 1"/>
    <property type="match status" value="1"/>
</dbReference>
<organism evidence="5 6">
    <name type="scientific">Novosphingobium silvae</name>
    <dbReference type="NCBI Taxonomy" id="2692619"/>
    <lineage>
        <taxon>Bacteria</taxon>
        <taxon>Pseudomonadati</taxon>
        <taxon>Pseudomonadota</taxon>
        <taxon>Alphaproteobacteria</taxon>
        <taxon>Sphingomonadales</taxon>
        <taxon>Sphingomonadaceae</taxon>
        <taxon>Novosphingobium</taxon>
    </lineage>
</organism>
<dbReference type="PROSITE" id="PS50110">
    <property type="entry name" value="RESPONSE_REGULATORY"/>
    <property type="match status" value="1"/>
</dbReference>
<dbReference type="RefSeq" id="WP_160986196.1">
    <property type="nucleotide sequence ID" value="NZ_WVTD01000008.1"/>
</dbReference>